<keyword evidence="3" id="KW-1185">Reference proteome</keyword>
<evidence type="ECO:0000313" key="3">
    <source>
        <dbReference type="Proteomes" id="UP001165060"/>
    </source>
</evidence>
<gene>
    <name evidence="2" type="ORF">TeGR_g8556</name>
</gene>
<proteinExistence type="predicted"/>
<dbReference type="PANTHER" id="PTHR33471">
    <property type="entry name" value="ATP-DEPENDENT ZINC METALLOPROTEASE-RELATED"/>
    <property type="match status" value="1"/>
</dbReference>
<evidence type="ECO:0000256" key="1">
    <source>
        <dbReference type="SAM" id="MobiDB-lite"/>
    </source>
</evidence>
<dbReference type="InterPro" id="IPR037219">
    <property type="entry name" value="Peptidase_M41-like"/>
</dbReference>
<reference evidence="2 3" key="1">
    <citation type="journal article" date="2023" name="Commun. Biol.">
        <title>Genome analysis of Parmales, the sister group of diatoms, reveals the evolutionary specialization of diatoms from phago-mixotrophs to photoautotrophs.</title>
        <authorList>
            <person name="Ban H."/>
            <person name="Sato S."/>
            <person name="Yoshikawa S."/>
            <person name="Yamada K."/>
            <person name="Nakamura Y."/>
            <person name="Ichinomiya M."/>
            <person name="Sato N."/>
            <person name="Blanc-Mathieu R."/>
            <person name="Endo H."/>
            <person name="Kuwata A."/>
            <person name="Ogata H."/>
        </authorList>
    </citation>
    <scope>NUCLEOTIDE SEQUENCE [LARGE SCALE GENOMIC DNA]</scope>
</reference>
<accession>A0ABQ6N5I5</accession>
<evidence type="ECO:0000313" key="2">
    <source>
        <dbReference type="EMBL" id="GMI41446.1"/>
    </source>
</evidence>
<sequence length="345" mass="36373">MFNSLPPPPTPPPAQDLDLSLLLPTLRSSASDEPPLTVKKVISRSLFQPRASFKRTLAFVTTFMVVADPIIVNSLPRSSPPLLVWAVSLSPFLPILLSQTAPSLLPSLFSSISLRSPPTRSRICIHEAGHAVLSHLLGYPSSASISSTSPAVAITPKSSATSLSSALGFSAPPPAPDDGPSRPLPVEEVRSLALISVAGLAAELVFHPSPSFSSLGAYDDLRQLQGFYENSNPALKKQEQERTTAAAVKAAITTVKLHCGLVEALAAELERTERVDDVGEFVRAFVEGGGEVAGSIRERVDSGAPSPLATLVDSARSKIVGDDPLYIALFLAGSFALYAAFNPSF</sequence>
<dbReference type="Gene3D" id="1.20.58.760">
    <property type="entry name" value="Peptidase M41"/>
    <property type="match status" value="1"/>
</dbReference>
<name>A0ABQ6N5I5_9STRA</name>
<comment type="caution">
    <text evidence="2">The sequence shown here is derived from an EMBL/GenBank/DDBJ whole genome shotgun (WGS) entry which is preliminary data.</text>
</comment>
<dbReference type="PANTHER" id="PTHR33471:SF7">
    <property type="entry name" value="ATP-DEPENDENT ZINC METALLOPROTEASE-RELATED"/>
    <property type="match status" value="1"/>
</dbReference>
<dbReference type="SUPFAM" id="SSF140990">
    <property type="entry name" value="FtsH protease domain-like"/>
    <property type="match status" value="1"/>
</dbReference>
<dbReference type="EMBL" id="BRYB01001001">
    <property type="protein sequence ID" value="GMI41446.1"/>
    <property type="molecule type" value="Genomic_DNA"/>
</dbReference>
<dbReference type="Proteomes" id="UP001165060">
    <property type="component" value="Unassembled WGS sequence"/>
</dbReference>
<organism evidence="2 3">
    <name type="scientific">Tetraparma gracilis</name>
    <dbReference type="NCBI Taxonomy" id="2962635"/>
    <lineage>
        <taxon>Eukaryota</taxon>
        <taxon>Sar</taxon>
        <taxon>Stramenopiles</taxon>
        <taxon>Ochrophyta</taxon>
        <taxon>Bolidophyceae</taxon>
        <taxon>Parmales</taxon>
        <taxon>Triparmaceae</taxon>
        <taxon>Tetraparma</taxon>
    </lineage>
</organism>
<protein>
    <recommendedName>
        <fullName evidence="4">Peptidase M41 domain-containing protein</fullName>
    </recommendedName>
</protein>
<feature type="region of interest" description="Disordered" evidence="1">
    <location>
        <begin position="165"/>
        <end position="184"/>
    </location>
</feature>
<evidence type="ECO:0008006" key="4">
    <source>
        <dbReference type="Google" id="ProtNLM"/>
    </source>
</evidence>